<evidence type="ECO:0000256" key="4">
    <source>
        <dbReference type="ARBA" id="ARBA00025806"/>
    </source>
</evidence>
<dbReference type="Proteomes" id="UP001327560">
    <property type="component" value="Chromosome 2"/>
</dbReference>
<evidence type="ECO:0008006" key="8">
    <source>
        <dbReference type="Google" id="ProtNLM"/>
    </source>
</evidence>
<sequence length="622" mass="68430">MAEVALINSTSNSLTTFGAAKSSMTTKRKTPSELRGEQRKRRCAQPERALPPLLGSDGVKNNEIRRTQQLKIPKYINQRVNEIYPVKKSAERCRALYGDEKAKEPSTINVLTNDFPNTSAAPLPTVGQVPISSGNANTFKKPEASEQISKDTSDQGFRKIEKCSQNVLRNVVELHLGDENFVNSTKIDMEKALKGFSIPATVSLPVSSGKIGDSPPISSSNTCSEFEMPGPRVPLDFTLKTTLQMVSSSSVKWFHRLGATPANISLYSLFPHKDGHNLGCTSIHSASGLYSKSLHSWVYPQSSLPASVIAILSSTSAKGEADFLLKRQEDWEDSFRDLYYMFRKNLCSIFYVYAEQFVVLFIGGNFGGKDKHSCNAYLSQSTRGLRSLLKKHNVSFAMPLCHAEAEQANEDDMVELVEIEKRNLGKAFHLESLSDVDNTPQSLLLFSGNEEVHTLYNFLVNYRLLLKSLTSSDVPVLYAPVPFRNASSHAPEVRCREMRKADMVFPSSSESEMKDIETISGSSVGSFCYSIEVKDTVLPPWVVCGICAAMSSDGRSFESNFNTEPLSVGLNVALNSICGETDVPGDNAIGISEAVLTPRLSGKSLRRLKYLDGVYIANTTTV</sequence>
<gene>
    <name evidence="6" type="ORF">Cni_G06282</name>
</gene>
<dbReference type="GO" id="GO:0005634">
    <property type="term" value="C:nucleus"/>
    <property type="evidence" value="ECO:0007669"/>
    <property type="project" value="UniProtKB-SubCell"/>
</dbReference>
<organism evidence="6 7">
    <name type="scientific">Canna indica</name>
    <name type="common">Indian-shot</name>
    <dbReference type="NCBI Taxonomy" id="4628"/>
    <lineage>
        <taxon>Eukaryota</taxon>
        <taxon>Viridiplantae</taxon>
        <taxon>Streptophyta</taxon>
        <taxon>Embryophyta</taxon>
        <taxon>Tracheophyta</taxon>
        <taxon>Spermatophyta</taxon>
        <taxon>Magnoliopsida</taxon>
        <taxon>Liliopsida</taxon>
        <taxon>Zingiberales</taxon>
        <taxon>Cannaceae</taxon>
        <taxon>Canna</taxon>
    </lineage>
</organism>
<dbReference type="AlphaFoldDB" id="A0AAQ3JYF0"/>
<evidence type="ECO:0000256" key="2">
    <source>
        <dbReference type="ARBA" id="ARBA00022473"/>
    </source>
</evidence>
<comment type="similarity">
    <text evidence="4">Belongs to the DONSON family.</text>
</comment>
<accession>A0AAQ3JYF0</accession>
<keyword evidence="3" id="KW-0539">Nucleus</keyword>
<keyword evidence="7" id="KW-1185">Reference proteome</keyword>
<reference evidence="6 7" key="1">
    <citation type="submission" date="2023-10" db="EMBL/GenBank/DDBJ databases">
        <title>Chromosome-scale genome assembly provides insights into flower coloration mechanisms of Canna indica.</title>
        <authorList>
            <person name="Li C."/>
        </authorList>
    </citation>
    <scope>NUCLEOTIDE SEQUENCE [LARGE SCALE GENOMIC DNA]</scope>
    <source>
        <tissue evidence="6">Flower</tissue>
    </source>
</reference>
<dbReference type="InterPro" id="IPR024861">
    <property type="entry name" value="Donson"/>
</dbReference>
<evidence type="ECO:0000313" key="7">
    <source>
        <dbReference type="Proteomes" id="UP001327560"/>
    </source>
</evidence>
<dbReference type="EMBL" id="CP136891">
    <property type="protein sequence ID" value="WOK97574.1"/>
    <property type="molecule type" value="Genomic_DNA"/>
</dbReference>
<protein>
    <recommendedName>
        <fullName evidence="8">Donson</fullName>
    </recommendedName>
</protein>
<keyword evidence="2" id="KW-0217">Developmental protein</keyword>
<name>A0AAQ3JYF0_9LILI</name>
<proteinExistence type="inferred from homology"/>
<evidence type="ECO:0000256" key="5">
    <source>
        <dbReference type="SAM" id="MobiDB-lite"/>
    </source>
</evidence>
<dbReference type="PANTHER" id="PTHR12972">
    <property type="entry name" value="DOWNSTREAM NEIGHBOR OF SON"/>
    <property type="match status" value="1"/>
</dbReference>
<dbReference type="PRINTS" id="PR02064">
    <property type="entry name" value="DONSON"/>
</dbReference>
<dbReference type="PANTHER" id="PTHR12972:SF0">
    <property type="entry name" value="PROTEIN DOWNSTREAM NEIGHBOR OF SON"/>
    <property type="match status" value="1"/>
</dbReference>
<dbReference type="GO" id="GO:0033260">
    <property type="term" value="P:nuclear DNA replication"/>
    <property type="evidence" value="ECO:0007669"/>
    <property type="project" value="TreeGrafter"/>
</dbReference>
<comment type="subcellular location">
    <subcellularLocation>
        <location evidence="1">Nucleus</location>
    </subcellularLocation>
</comment>
<evidence type="ECO:0000256" key="1">
    <source>
        <dbReference type="ARBA" id="ARBA00004123"/>
    </source>
</evidence>
<feature type="region of interest" description="Disordered" evidence="5">
    <location>
        <begin position="17"/>
        <end position="59"/>
    </location>
</feature>
<evidence type="ECO:0000313" key="6">
    <source>
        <dbReference type="EMBL" id="WOK97574.1"/>
    </source>
</evidence>
<evidence type="ECO:0000256" key="3">
    <source>
        <dbReference type="ARBA" id="ARBA00023242"/>
    </source>
</evidence>